<name>A0A0E9NLQ1_SAICN</name>
<reference evidence="1 2" key="3">
    <citation type="journal article" date="2015" name="Genome Announc.">
        <title>Draft Genome Sequence of the Archiascomycetous Yeast Saitoella complicata.</title>
        <authorList>
            <person name="Yamauchi K."/>
            <person name="Kondo S."/>
            <person name="Hamamoto M."/>
            <person name="Takahashi Y."/>
            <person name="Ogura Y."/>
            <person name="Hayashi T."/>
            <person name="Nishida H."/>
        </authorList>
    </citation>
    <scope>NUCLEOTIDE SEQUENCE [LARGE SCALE GENOMIC DNA]</scope>
    <source>
        <strain evidence="1 2">NRRL Y-17804</strain>
    </source>
</reference>
<keyword evidence="2" id="KW-1185">Reference proteome</keyword>
<dbReference type="Proteomes" id="UP000033140">
    <property type="component" value="Unassembled WGS sequence"/>
</dbReference>
<comment type="caution">
    <text evidence="1">The sequence shown here is derived from an EMBL/GenBank/DDBJ whole genome shotgun (WGS) entry which is preliminary data.</text>
</comment>
<sequence>MPDPNIEDIPYSELSHEERTYHRAQIVALTKAEIPKEKIEEQYLVKRRTLDDITNRWWKTASYRDSPRSGRPQILSNRDKDELTRSVRTGKYNNNAVEAAAAFNYGHQRDVSTETVHLLLLKSGAKSTCTGGRRTGCGSSTPTNRNTGVLGQDMLQNRENEFIPRMHSGGGSIFVFGGMCWWGAIKLVRSQVPTVGKFVMRDFVEEFLLLKLQEFRESHIKLTIQHDNNAKFHVPNCKESYEREGYRVLPWPAYSPDMNLIEDF</sequence>
<dbReference type="GO" id="GO:0003676">
    <property type="term" value="F:nucleic acid binding"/>
    <property type="evidence" value="ECO:0007669"/>
    <property type="project" value="InterPro"/>
</dbReference>
<organism evidence="1 2">
    <name type="scientific">Saitoella complicata (strain BCRC 22490 / CBS 7301 / JCM 7358 / NBRC 10748 / NRRL Y-17804)</name>
    <dbReference type="NCBI Taxonomy" id="698492"/>
    <lineage>
        <taxon>Eukaryota</taxon>
        <taxon>Fungi</taxon>
        <taxon>Dikarya</taxon>
        <taxon>Ascomycota</taxon>
        <taxon>Taphrinomycotina</taxon>
        <taxon>Taphrinomycotina incertae sedis</taxon>
        <taxon>Saitoella</taxon>
    </lineage>
</organism>
<evidence type="ECO:0000313" key="1">
    <source>
        <dbReference type="EMBL" id="GAO50340.1"/>
    </source>
</evidence>
<dbReference type="Gene3D" id="3.30.420.10">
    <property type="entry name" value="Ribonuclease H-like superfamily/Ribonuclease H"/>
    <property type="match status" value="1"/>
</dbReference>
<accession>A0A0E9NLQ1</accession>
<gene>
    <name evidence="1" type="ORF">G7K_4468-t1</name>
</gene>
<dbReference type="AlphaFoldDB" id="A0A0E9NLQ1"/>
<dbReference type="SUPFAM" id="SSF46689">
    <property type="entry name" value="Homeodomain-like"/>
    <property type="match status" value="1"/>
</dbReference>
<proteinExistence type="predicted"/>
<dbReference type="InterPro" id="IPR036397">
    <property type="entry name" value="RNaseH_sf"/>
</dbReference>
<evidence type="ECO:0008006" key="3">
    <source>
        <dbReference type="Google" id="ProtNLM"/>
    </source>
</evidence>
<dbReference type="InterPro" id="IPR009057">
    <property type="entry name" value="Homeodomain-like_sf"/>
</dbReference>
<evidence type="ECO:0000313" key="2">
    <source>
        <dbReference type="Proteomes" id="UP000033140"/>
    </source>
</evidence>
<dbReference type="EMBL" id="BACD03000031">
    <property type="protein sequence ID" value="GAO50340.1"/>
    <property type="molecule type" value="Genomic_DNA"/>
</dbReference>
<reference evidence="1 2" key="2">
    <citation type="journal article" date="2014" name="J. Gen. Appl. Microbiol.">
        <title>The early diverging ascomycetous budding yeast Saitoella complicata has three histone deacetylases belonging to the Clr6, Hos2, and Rpd3 lineages.</title>
        <authorList>
            <person name="Nishida H."/>
            <person name="Matsumoto T."/>
            <person name="Kondo S."/>
            <person name="Hamamoto M."/>
            <person name="Yoshikawa H."/>
        </authorList>
    </citation>
    <scope>NUCLEOTIDE SEQUENCE [LARGE SCALE GENOMIC DNA]</scope>
    <source>
        <strain evidence="1 2">NRRL Y-17804</strain>
    </source>
</reference>
<protein>
    <recommendedName>
        <fullName evidence="3">Tc1-like transposase DDE domain-containing protein</fullName>
    </recommendedName>
</protein>
<reference evidence="1 2" key="1">
    <citation type="journal article" date="2011" name="J. Gen. Appl. Microbiol.">
        <title>Draft genome sequencing of the enigmatic yeast Saitoella complicata.</title>
        <authorList>
            <person name="Nishida H."/>
            <person name="Hamamoto M."/>
            <person name="Sugiyama J."/>
        </authorList>
    </citation>
    <scope>NUCLEOTIDE SEQUENCE [LARGE SCALE GENOMIC DNA]</scope>
    <source>
        <strain evidence="1 2">NRRL Y-17804</strain>
    </source>
</reference>